<dbReference type="Proteomes" id="UP000610527">
    <property type="component" value="Unassembled WGS sequence"/>
</dbReference>
<name>A0ABX2LRT0_9STAP</name>
<sequence>MTLDSHDKIAIVLIIVFVFISTFSMPEIYELILKSIIVLAIVVNLVMKFIEKRKNK</sequence>
<keyword evidence="1" id="KW-0812">Transmembrane</keyword>
<dbReference type="GeneID" id="74187523"/>
<keyword evidence="3" id="KW-1185">Reference proteome</keyword>
<evidence type="ECO:0000313" key="3">
    <source>
        <dbReference type="Proteomes" id="UP000610527"/>
    </source>
</evidence>
<keyword evidence="1" id="KW-0472">Membrane</keyword>
<proteinExistence type="predicted"/>
<dbReference type="EMBL" id="JABVEG010000001">
    <property type="protein sequence ID" value="NUI81692.1"/>
    <property type="molecule type" value="Genomic_DNA"/>
</dbReference>
<reference evidence="2 3" key="1">
    <citation type="submission" date="2020-06" db="EMBL/GenBank/DDBJ databases">
        <title>Staphylococcus borealis sp. nov. -A novel member of the Staphylococcaceae family isolated from skin and blood in humans.</title>
        <authorList>
            <person name="Pain M."/>
            <person name="Wolden R."/>
            <person name="Jaen-Luchoro D."/>
            <person name="Salva-Serra F."/>
            <person name="Iglesias B.P."/>
            <person name="Karlsson R."/>
            <person name="Klingenberg C."/>
            <person name="Cavanagh J.P."/>
        </authorList>
    </citation>
    <scope>NUCLEOTIDE SEQUENCE [LARGE SCALE GENOMIC DNA]</scope>
    <source>
        <strain evidence="2 3">58-22</strain>
    </source>
</reference>
<protein>
    <recommendedName>
        <fullName evidence="4">Mobilization protein</fullName>
    </recommendedName>
</protein>
<comment type="caution">
    <text evidence="2">The sequence shown here is derived from an EMBL/GenBank/DDBJ whole genome shotgun (WGS) entry which is preliminary data.</text>
</comment>
<accession>A0ABX2LRT0</accession>
<feature type="transmembrane region" description="Helical" evidence="1">
    <location>
        <begin position="9"/>
        <end position="25"/>
    </location>
</feature>
<dbReference type="RefSeq" id="WP_154392021.1">
    <property type="nucleotide sequence ID" value="NZ_CUEE01000005.1"/>
</dbReference>
<organism evidence="2 3">
    <name type="scientific">Staphylococcus borealis</name>
    <dbReference type="NCBI Taxonomy" id="2742203"/>
    <lineage>
        <taxon>Bacteria</taxon>
        <taxon>Bacillati</taxon>
        <taxon>Bacillota</taxon>
        <taxon>Bacilli</taxon>
        <taxon>Bacillales</taxon>
        <taxon>Staphylococcaceae</taxon>
        <taxon>Staphylococcus</taxon>
    </lineage>
</organism>
<evidence type="ECO:0008006" key="4">
    <source>
        <dbReference type="Google" id="ProtNLM"/>
    </source>
</evidence>
<keyword evidence="1" id="KW-1133">Transmembrane helix</keyword>
<evidence type="ECO:0000313" key="2">
    <source>
        <dbReference type="EMBL" id="NUI81692.1"/>
    </source>
</evidence>
<evidence type="ECO:0000256" key="1">
    <source>
        <dbReference type="SAM" id="Phobius"/>
    </source>
</evidence>
<feature type="transmembrane region" description="Helical" evidence="1">
    <location>
        <begin position="31"/>
        <end position="50"/>
    </location>
</feature>
<gene>
    <name evidence="2" type="ORF">HUN84_02800</name>
</gene>